<dbReference type="GeneID" id="93733811"/>
<geneLocation type="plasmid" evidence="2 3">
    <name>pSCL4</name>
</geneLocation>
<dbReference type="PROSITE" id="PS51186">
    <property type="entry name" value="GNAT"/>
    <property type="match status" value="1"/>
</dbReference>
<dbReference type="Proteomes" id="UP000002357">
    <property type="component" value="Plasmid pSCL4"/>
</dbReference>
<dbReference type="InterPro" id="IPR016181">
    <property type="entry name" value="Acyl_CoA_acyltransferase"/>
</dbReference>
<dbReference type="Pfam" id="PF00583">
    <property type="entry name" value="Acetyltransf_1"/>
    <property type="match status" value="1"/>
</dbReference>
<dbReference type="Gene3D" id="3.40.630.30">
    <property type="match status" value="1"/>
</dbReference>
<proteinExistence type="predicted"/>
<dbReference type="eggNOG" id="COG3393">
    <property type="taxonomic scope" value="Bacteria"/>
</dbReference>
<evidence type="ECO:0000313" key="3">
    <source>
        <dbReference type="Proteomes" id="UP000002357"/>
    </source>
</evidence>
<dbReference type="InterPro" id="IPR000182">
    <property type="entry name" value="GNAT_dom"/>
</dbReference>
<accession>D5SJT4</accession>
<feature type="domain" description="N-acetyltransferase" evidence="1">
    <location>
        <begin position="136"/>
        <end position="296"/>
    </location>
</feature>
<keyword evidence="2" id="KW-0614">Plasmid</keyword>
<protein>
    <submittedName>
        <fullName evidence="2">Acetyltransferase</fullName>
    </submittedName>
</protein>
<dbReference type="AlphaFoldDB" id="D5SJT4"/>
<organism evidence="2 3">
    <name type="scientific">Streptomyces clavuligerus</name>
    <dbReference type="NCBI Taxonomy" id="1901"/>
    <lineage>
        <taxon>Bacteria</taxon>
        <taxon>Bacillati</taxon>
        <taxon>Actinomycetota</taxon>
        <taxon>Actinomycetes</taxon>
        <taxon>Kitasatosporales</taxon>
        <taxon>Streptomycetaceae</taxon>
        <taxon>Streptomyces</taxon>
    </lineage>
</organism>
<sequence length="296" mass="31009">MTDVDHREAAAGAALRAALERYFDEVPRPAARAEDWGPLTLFVRERPGGNWPHFARPALGASRPPTAADVAQVRARQRELGVPERFEWVAETTPGLRAAAREAGLGVLEYPLMTLDTAEGPAADPRTVIPQLPDGVRIRVLEAGDPALPGALAVPRLVFTAPAPGAPRADRAELAVEAGRLRADGTVAHMEQRMRAGLVRIAVAVAEDGTPVCAGQHQPAGTATEIVGVGTLPSARRRGIGLALTAALVADARAHGVRTVVLSAADDDVARLYARLGFRHAGTVVIGEPEPGEPTG</sequence>
<evidence type="ECO:0000313" key="2">
    <source>
        <dbReference type="EMBL" id="EFG04177.2"/>
    </source>
</evidence>
<name>D5SJT4_STRCL</name>
<reference evidence="2 3" key="1">
    <citation type="journal article" date="2010" name="Genome Biol. Evol.">
        <title>The sequence of a 1.8-mb bacterial linear plasmid reveals a rich evolutionary reservoir of secondary metabolic pathways.</title>
        <authorList>
            <person name="Medema M.H."/>
            <person name="Trefzer A."/>
            <person name="Kovalchuk A."/>
            <person name="van den Berg M."/>
            <person name="Mueller U."/>
            <person name="Heijne W."/>
            <person name="Wu L."/>
            <person name="Alam M.T."/>
            <person name="Ronning C.M."/>
            <person name="Nierman W.C."/>
            <person name="Bovenberg R.A.L."/>
            <person name="Breitling R."/>
            <person name="Takano E."/>
        </authorList>
    </citation>
    <scope>NUCLEOTIDE SEQUENCE [LARGE SCALE GENOMIC DNA]</scope>
    <source>
        <strain evidence="3">ATCC 27064 / DSM 738 / JCM 4710 / NBRC 13307 / NCIMB 12785 / NRRL 3585 / VKM Ac-602</strain>
        <plasmid evidence="2">pSCL4</plasmid>
    </source>
</reference>
<dbReference type="CDD" id="cd04301">
    <property type="entry name" value="NAT_SF"/>
    <property type="match status" value="1"/>
</dbReference>
<keyword evidence="3" id="KW-1185">Reference proteome</keyword>
<dbReference type="EMBL" id="CM000914">
    <property type="protein sequence ID" value="EFG04177.2"/>
    <property type="molecule type" value="Genomic_DNA"/>
</dbReference>
<dbReference type="SUPFAM" id="SSF55729">
    <property type="entry name" value="Acyl-CoA N-acyltransferases (Nat)"/>
    <property type="match status" value="1"/>
</dbReference>
<keyword evidence="2" id="KW-0808">Transferase</keyword>
<evidence type="ECO:0000259" key="1">
    <source>
        <dbReference type="PROSITE" id="PS51186"/>
    </source>
</evidence>
<gene>
    <name evidence="2" type="ORF">SCLAV_p0690</name>
</gene>
<dbReference type="RefSeq" id="WP_003963241.1">
    <property type="nucleotide sequence ID" value="NZ_CM000914.1"/>
</dbReference>
<dbReference type="GO" id="GO:0016747">
    <property type="term" value="F:acyltransferase activity, transferring groups other than amino-acyl groups"/>
    <property type="evidence" value="ECO:0007669"/>
    <property type="project" value="InterPro"/>
</dbReference>
<dbReference type="OrthoDB" id="5503463at2"/>